<protein>
    <submittedName>
        <fullName evidence="2">Uncharacterized protein</fullName>
    </submittedName>
</protein>
<proteinExistence type="predicted"/>
<accession>A0A3P5XJJ1</accession>
<feature type="compositionally biased region" description="Basic residues" evidence="1">
    <location>
        <begin position="300"/>
        <end position="311"/>
    </location>
</feature>
<feature type="compositionally biased region" description="Polar residues" evidence="1">
    <location>
        <begin position="133"/>
        <end position="146"/>
    </location>
</feature>
<feature type="compositionally biased region" description="Low complexity" evidence="1">
    <location>
        <begin position="355"/>
        <end position="373"/>
    </location>
</feature>
<dbReference type="EMBL" id="UXAU01000036">
    <property type="protein sequence ID" value="VDC30322.1"/>
    <property type="molecule type" value="Genomic_DNA"/>
</dbReference>
<evidence type="ECO:0000313" key="2">
    <source>
        <dbReference type="EMBL" id="VDC30322.1"/>
    </source>
</evidence>
<feature type="compositionally biased region" description="Low complexity" evidence="1">
    <location>
        <begin position="328"/>
        <end position="339"/>
    </location>
</feature>
<feature type="compositionally biased region" description="Basic and acidic residues" evidence="1">
    <location>
        <begin position="206"/>
        <end position="228"/>
    </location>
</feature>
<evidence type="ECO:0000256" key="1">
    <source>
        <dbReference type="SAM" id="MobiDB-lite"/>
    </source>
</evidence>
<reference evidence="2 3" key="1">
    <citation type="submission" date="2018-11" db="EMBL/GenBank/DDBJ databases">
        <authorList>
            <person name="Criscuolo A."/>
        </authorList>
    </citation>
    <scope>NUCLEOTIDE SEQUENCE [LARGE SCALE GENOMIC DNA]</scope>
    <source>
        <strain evidence="2">AT11b</strain>
    </source>
</reference>
<keyword evidence="3" id="KW-1185">Reference proteome</keyword>
<feature type="region of interest" description="Disordered" evidence="1">
    <location>
        <begin position="1"/>
        <end position="37"/>
    </location>
</feature>
<dbReference type="AlphaFoldDB" id="A0A3P5XJJ1"/>
<feature type="region of interest" description="Disordered" evidence="1">
    <location>
        <begin position="299"/>
        <end position="392"/>
    </location>
</feature>
<dbReference type="Proteomes" id="UP000280861">
    <property type="component" value="Unassembled WGS sequence"/>
</dbReference>
<sequence length="417" mass="47027">MIARQSRSGLRHRGSQAGPPNPVTTDQPADLLVGHGRVGDDGQQIIQERLPVLPGLAPLGKRLAHLPPGLALPRGNGLVKQLHDLIEHIGRRLRQHRKQDRVAALRIAPFQRLHGQPAPDRGQEPTPLGGQHRQVQSVRAQATQKLQLGDLSFHRGRGRLDRPCRQPPQPRHTDLRVSHQQRVQRGAPGIGKLTRQPVERLPLRLLPRVRDPLHHSHRPGPEHPRRDQVLASQPEQQRRRVMLQRPSKQELIQLLELHRCRQPPPQILRHQPQMLGPGLHPPPVGPQSIRIDAQLISQPAHRHQWRRRHPVRHEPQPRQRTQRHCEPSRSAGPRPRPGSTNATSAGVRVKKRNNSSRPISGNPRSRSSSSSANTRAATQHLQPVPEDPQFRSPLNHIRPFFPEYYGDPLLLGDIGVG</sequence>
<evidence type="ECO:0000313" key="3">
    <source>
        <dbReference type="Proteomes" id="UP000280861"/>
    </source>
</evidence>
<name>A0A3P5XJJ1_9MICC</name>
<feature type="region of interest" description="Disordered" evidence="1">
    <location>
        <begin position="267"/>
        <end position="287"/>
    </location>
</feature>
<feature type="compositionally biased region" description="Basic and acidic residues" evidence="1">
    <location>
        <begin position="312"/>
        <end position="327"/>
    </location>
</feature>
<feature type="region of interest" description="Disordered" evidence="1">
    <location>
        <begin position="108"/>
        <end position="189"/>
    </location>
</feature>
<gene>
    <name evidence="2" type="ORF">PSET11_02482</name>
</gene>
<feature type="region of interest" description="Disordered" evidence="1">
    <location>
        <begin position="206"/>
        <end position="245"/>
    </location>
</feature>
<organism evidence="2 3">
    <name type="scientific">Arthrobacter ulcerisalmonis</name>
    <dbReference type="NCBI Taxonomy" id="2483813"/>
    <lineage>
        <taxon>Bacteria</taxon>
        <taxon>Bacillati</taxon>
        <taxon>Actinomycetota</taxon>
        <taxon>Actinomycetes</taxon>
        <taxon>Micrococcales</taxon>
        <taxon>Micrococcaceae</taxon>
        <taxon>Arthrobacter</taxon>
    </lineage>
</organism>